<comment type="caution">
    <text evidence="2">The sequence shown here is derived from an EMBL/GenBank/DDBJ whole genome shotgun (WGS) entry which is preliminary data.</text>
</comment>
<accession>A0A8K0MNL7</accession>
<dbReference type="EMBL" id="VOIH02000002">
    <property type="protein sequence ID" value="KAF3452901.1"/>
    <property type="molecule type" value="Genomic_DNA"/>
</dbReference>
<dbReference type="GO" id="GO:0032044">
    <property type="term" value="C:DSIF complex"/>
    <property type="evidence" value="ECO:0007669"/>
    <property type="project" value="TreeGrafter"/>
</dbReference>
<dbReference type="GO" id="GO:0006357">
    <property type="term" value="P:regulation of transcription by RNA polymerase II"/>
    <property type="evidence" value="ECO:0007669"/>
    <property type="project" value="InterPro"/>
</dbReference>
<dbReference type="Pfam" id="PF23291">
    <property type="entry name" value="KOW4_SPT5"/>
    <property type="match status" value="1"/>
</dbReference>
<dbReference type="GO" id="GO:0003729">
    <property type="term" value="F:mRNA binding"/>
    <property type="evidence" value="ECO:0007669"/>
    <property type="project" value="TreeGrafter"/>
</dbReference>
<evidence type="ECO:0000313" key="3">
    <source>
        <dbReference type="Proteomes" id="UP000796880"/>
    </source>
</evidence>
<dbReference type="InterPro" id="IPR014722">
    <property type="entry name" value="Rib_uL2_dom2"/>
</dbReference>
<evidence type="ECO:0000313" key="2">
    <source>
        <dbReference type="EMBL" id="KAF3452901.1"/>
    </source>
</evidence>
<dbReference type="InterPro" id="IPR041977">
    <property type="entry name" value="KOW_Spt5_4"/>
</dbReference>
<dbReference type="AlphaFoldDB" id="A0A8K0MNL7"/>
<dbReference type="Gene3D" id="2.30.30.30">
    <property type="match status" value="1"/>
</dbReference>
<proteinExistence type="predicted"/>
<protein>
    <recommendedName>
        <fullName evidence="1">Spt5 KOW domain-containing protein</fullName>
    </recommendedName>
</protein>
<organism evidence="2 3">
    <name type="scientific">Rhamnella rubrinervis</name>
    <dbReference type="NCBI Taxonomy" id="2594499"/>
    <lineage>
        <taxon>Eukaryota</taxon>
        <taxon>Viridiplantae</taxon>
        <taxon>Streptophyta</taxon>
        <taxon>Embryophyta</taxon>
        <taxon>Tracheophyta</taxon>
        <taxon>Spermatophyta</taxon>
        <taxon>Magnoliopsida</taxon>
        <taxon>eudicotyledons</taxon>
        <taxon>Gunneridae</taxon>
        <taxon>Pentapetalae</taxon>
        <taxon>rosids</taxon>
        <taxon>fabids</taxon>
        <taxon>Rosales</taxon>
        <taxon>Rhamnaceae</taxon>
        <taxon>rhamnoid group</taxon>
        <taxon>Rhamneae</taxon>
        <taxon>Rhamnella</taxon>
    </lineage>
</organism>
<keyword evidence="3" id="KW-1185">Reference proteome</keyword>
<feature type="domain" description="Spt5 KOW" evidence="1">
    <location>
        <begin position="111"/>
        <end position="136"/>
    </location>
</feature>
<dbReference type="InterPro" id="IPR039659">
    <property type="entry name" value="SPT5"/>
</dbReference>
<reference evidence="2" key="1">
    <citation type="submission" date="2020-03" db="EMBL/GenBank/DDBJ databases">
        <title>A high-quality chromosome-level genome assembly of a woody plant with both climbing and erect habits, Rhamnella rubrinervis.</title>
        <authorList>
            <person name="Lu Z."/>
            <person name="Yang Y."/>
            <person name="Zhu X."/>
            <person name="Sun Y."/>
        </authorList>
    </citation>
    <scope>NUCLEOTIDE SEQUENCE</scope>
    <source>
        <strain evidence="2">BYM</strain>
        <tissue evidence="2">Leaf</tissue>
    </source>
</reference>
<dbReference type="PANTHER" id="PTHR11125:SF8">
    <property type="entry name" value="PROTEIN RNA-DIRECTED DNA METHYLATION 3"/>
    <property type="match status" value="1"/>
</dbReference>
<evidence type="ECO:0000259" key="1">
    <source>
        <dbReference type="Pfam" id="PF23291"/>
    </source>
</evidence>
<gene>
    <name evidence="2" type="ORF">FNV43_RR03334</name>
</gene>
<sequence>MGIFPNHHRHHSLWRSRLLRHAPGVDKLQGREEIQKILILEKHLERQRGELRKEKEDNWTEKVRHLKNEKAVKDSYNNVEKILKEGVEGPAVLTVQQAELKHGPTDMKFAALDQHKKTICVNDTVRVTEGPSEGKQVNRGGNGNLFSIGQTLRIRVGPLKGYLCCVLALCRSDVTLKLDSKQQIGQMEQEHLEQVMGGILEGYLVKAGVLAVLF</sequence>
<dbReference type="GO" id="GO:0006368">
    <property type="term" value="P:transcription elongation by RNA polymerase II"/>
    <property type="evidence" value="ECO:0007669"/>
    <property type="project" value="TreeGrafter"/>
</dbReference>
<dbReference type="GO" id="GO:0032784">
    <property type="term" value="P:regulation of DNA-templated transcription elongation"/>
    <property type="evidence" value="ECO:0007669"/>
    <property type="project" value="InterPro"/>
</dbReference>
<dbReference type="OrthoDB" id="28901at2759"/>
<name>A0A8K0MNL7_9ROSA</name>
<dbReference type="Proteomes" id="UP000796880">
    <property type="component" value="Unassembled WGS sequence"/>
</dbReference>
<dbReference type="PANTHER" id="PTHR11125">
    <property type="entry name" value="SUPPRESSOR OF TY 5"/>
    <property type="match status" value="1"/>
</dbReference>